<dbReference type="Proteomes" id="UP001283361">
    <property type="component" value="Unassembled WGS sequence"/>
</dbReference>
<organism evidence="2 3">
    <name type="scientific">Elysia crispata</name>
    <name type="common">lettuce slug</name>
    <dbReference type="NCBI Taxonomy" id="231223"/>
    <lineage>
        <taxon>Eukaryota</taxon>
        <taxon>Metazoa</taxon>
        <taxon>Spiralia</taxon>
        <taxon>Lophotrochozoa</taxon>
        <taxon>Mollusca</taxon>
        <taxon>Gastropoda</taxon>
        <taxon>Heterobranchia</taxon>
        <taxon>Euthyneura</taxon>
        <taxon>Panpulmonata</taxon>
        <taxon>Sacoglossa</taxon>
        <taxon>Placobranchoidea</taxon>
        <taxon>Plakobranchidae</taxon>
        <taxon>Elysia</taxon>
    </lineage>
</organism>
<accession>A0AAE0ZP60</accession>
<feature type="compositionally biased region" description="Polar residues" evidence="1">
    <location>
        <begin position="55"/>
        <end position="68"/>
    </location>
</feature>
<dbReference type="AlphaFoldDB" id="A0AAE0ZP60"/>
<feature type="compositionally biased region" description="Polar residues" evidence="1">
    <location>
        <begin position="35"/>
        <end position="47"/>
    </location>
</feature>
<proteinExistence type="predicted"/>
<evidence type="ECO:0000313" key="2">
    <source>
        <dbReference type="EMBL" id="KAK3773063.1"/>
    </source>
</evidence>
<gene>
    <name evidence="2" type="ORF">RRG08_009189</name>
</gene>
<feature type="region of interest" description="Disordered" evidence="1">
    <location>
        <begin position="35"/>
        <end position="68"/>
    </location>
</feature>
<protein>
    <submittedName>
        <fullName evidence="2">Uncharacterized protein</fullName>
    </submittedName>
</protein>
<dbReference type="EMBL" id="JAWDGP010003562">
    <property type="protein sequence ID" value="KAK3773063.1"/>
    <property type="molecule type" value="Genomic_DNA"/>
</dbReference>
<comment type="caution">
    <text evidence="2">The sequence shown here is derived from an EMBL/GenBank/DDBJ whole genome shotgun (WGS) entry which is preliminary data.</text>
</comment>
<evidence type="ECO:0000256" key="1">
    <source>
        <dbReference type="SAM" id="MobiDB-lite"/>
    </source>
</evidence>
<evidence type="ECO:0000313" key="3">
    <source>
        <dbReference type="Proteomes" id="UP001283361"/>
    </source>
</evidence>
<name>A0AAE0ZP60_9GAST</name>
<sequence>MLAFNLLASAQAGQQKSSTLLAGYAETRAPSRLSNRINDLSQYTRTARSPRGRNLSGSDSTDVNLVFG</sequence>
<keyword evidence="3" id="KW-1185">Reference proteome</keyword>
<reference evidence="2" key="1">
    <citation type="journal article" date="2023" name="G3 (Bethesda)">
        <title>A reference genome for the long-term kleptoplast-retaining sea slug Elysia crispata morphotype clarki.</title>
        <authorList>
            <person name="Eastman K.E."/>
            <person name="Pendleton A.L."/>
            <person name="Shaikh M.A."/>
            <person name="Suttiyut T."/>
            <person name="Ogas R."/>
            <person name="Tomko P."/>
            <person name="Gavelis G."/>
            <person name="Widhalm J.R."/>
            <person name="Wisecaver J.H."/>
        </authorList>
    </citation>
    <scope>NUCLEOTIDE SEQUENCE</scope>
    <source>
        <strain evidence="2">ECLA1</strain>
    </source>
</reference>